<dbReference type="GO" id="GO:0006085">
    <property type="term" value="P:acetyl-CoA biosynthetic process"/>
    <property type="evidence" value="ECO:0007669"/>
    <property type="project" value="TreeGrafter"/>
</dbReference>
<evidence type="ECO:0000313" key="5">
    <source>
        <dbReference type="Proteomes" id="UP000002518"/>
    </source>
</evidence>
<organism evidence="4 5">
    <name type="scientific">Aeropyrum pernix (strain ATCC 700893 / DSM 11879 / JCM 9820 / NBRC 100138 / K1)</name>
    <dbReference type="NCBI Taxonomy" id="272557"/>
    <lineage>
        <taxon>Archaea</taxon>
        <taxon>Thermoproteota</taxon>
        <taxon>Thermoprotei</taxon>
        <taxon>Desulfurococcales</taxon>
        <taxon>Desulfurococcaceae</taxon>
        <taxon>Aeropyrum</taxon>
    </lineage>
</organism>
<dbReference type="InterPro" id="IPR042099">
    <property type="entry name" value="ANL_N_sf"/>
</dbReference>
<comment type="similarity">
    <text evidence="1">Belongs to the ATP-dependent AMP-binding enzyme family.</text>
</comment>
<keyword evidence="4" id="KW-0436">Ligase</keyword>
<evidence type="ECO:0000259" key="3">
    <source>
        <dbReference type="Pfam" id="PF16177"/>
    </source>
</evidence>
<proteinExistence type="inferred from homology"/>
<protein>
    <submittedName>
        <fullName evidence="4">Acetyl-coenzyme A synthetase</fullName>
        <ecNumber evidence="4">6.2.1.1</ecNumber>
    </submittedName>
</protein>
<sequence>MSEEALPFEERYYPDAERYLGYYRKSIEDIERFWDERARELVWLKPWHQVLDRGKAPFYRWFVGGETNINLNALDRWIGTSVENKVAYYWEGEPGDRRVLSYGDLYREVNRLAYALKEYIGVKPGDRVAIYLPMIPELPI</sequence>
<dbReference type="Pfam" id="PF00501">
    <property type="entry name" value="AMP-binding"/>
    <property type="match status" value="1"/>
</dbReference>
<dbReference type="PANTHER" id="PTHR24095">
    <property type="entry name" value="ACETYL-COENZYME A SYNTHETASE"/>
    <property type="match status" value="1"/>
</dbReference>
<feature type="domain" description="AMP-dependent synthetase/ligase" evidence="2">
    <location>
        <begin position="83"/>
        <end position="140"/>
    </location>
</feature>
<dbReference type="GO" id="GO:0003987">
    <property type="term" value="F:acetate-CoA ligase activity"/>
    <property type="evidence" value="ECO:0007669"/>
    <property type="project" value="UniProtKB-EC"/>
</dbReference>
<dbReference type="Pfam" id="PF16177">
    <property type="entry name" value="ACAS_N"/>
    <property type="match status" value="1"/>
</dbReference>
<keyword evidence="5" id="KW-1185">Reference proteome</keyword>
<dbReference type="KEGG" id="ape:APE_2604a.1"/>
<accession>Q9Y8M8</accession>
<dbReference type="InterPro" id="IPR032387">
    <property type="entry name" value="ACAS_N"/>
</dbReference>
<dbReference type="EC" id="6.2.1.1" evidence="4"/>
<dbReference type="Proteomes" id="UP000002518">
    <property type="component" value="Chromosome"/>
</dbReference>
<dbReference type="InterPro" id="IPR000873">
    <property type="entry name" value="AMP-dep_synth/lig_dom"/>
</dbReference>
<feature type="domain" description="Acetyl-coenzyme A synthetase N-terminal" evidence="3">
    <location>
        <begin position="22"/>
        <end position="73"/>
    </location>
</feature>
<dbReference type="PATRIC" id="fig|272557.25.peg.1725"/>
<dbReference type="eggNOG" id="arCOG04201">
    <property type="taxonomic scope" value="Archaea"/>
</dbReference>
<dbReference type="PIR" id="F72495">
    <property type="entry name" value="F72495"/>
</dbReference>
<dbReference type="EMBL" id="BA000002">
    <property type="protein sequence ID" value="BAA81622.2"/>
    <property type="molecule type" value="Genomic_DNA"/>
</dbReference>
<evidence type="ECO:0000259" key="2">
    <source>
        <dbReference type="Pfam" id="PF00501"/>
    </source>
</evidence>
<name>Q9Y8M8_AERPE</name>
<reference evidence="4 5" key="1">
    <citation type="journal article" date="1999" name="DNA Res.">
        <title>Complete genome sequence of an aerobic hyper-thermophilic crenarchaeon, Aeropyrum pernix K1.</title>
        <authorList>
            <person name="Kawarabayasi Y."/>
            <person name="Hino Y."/>
            <person name="Horikawa H."/>
            <person name="Yamazaki S."/>
            <person name="Haikawa Y."/>
            <person name="Jin-no K."/>
            <person name="Takahashi M."/>
            <person name="Sekine M."/>
            <person name="Baba S."/>
            <person name="Ankai A."/>
            <person name="Kosugi H."/>
            <person name="Hosoyama A."/>
            <person name="Fukui S."/>
            <person name="Nagai Y."/>
            <person name="Nishijima K."/>
            <person name="Nakazawa H."/>
            <person name="Takamiya M."/>
            <person name="Masuda S."/>
            <person name="Funahashi T."/>
            <person name="Tanaka T."/>
            <person name="Kudoh Y."/>
            <person name="Yamazaki J."/>
            <person name="Kushida N."/>
            <person name="Oguchi A."/>
            <person name="Aoki K."/>
            <person name="Kubota K."/>
            <person name="Nakamura Y."/>
            <person name="Nomura N."/>
            <person name="Sako Y."/>
            <person name="Kikuchi H."/>
        </authorList>
    </citation>
    <scope>NUCLEOTIDE SEQUENCE [LARGE SCALE GENOMIC DNA]</scope>
    <source>
        <strain evidence="5">ATCC 700893 / DSM 11879 / JCM 9820 / NBRC 100138 / K1</strain>
    </source>
</reference>
<evidence type="ECO:0000313" key="4">
    <source>
        <dbReference type="EMBL" id="BAA81622.2"/>
    </source>
</evidence>
<dbReference type="STRING" id="272557.APE_2604a.1"/>
<dbReference type="Gene3D" id="3.40.50.12780">
    <property type="entry name" value="N-terminal domain of ligase-like"/>
    <property type="match status" value="1"/>
</dbReference>
<dbReference type="SUPFAM" id="SSF56801">
    <property type="entry name" value="Acetyl-CoA synthetase-like"/>
    <property type="match status" value="1"/>
</dbReference>
<dbReference type="PANTHER" id="PTHR24095:SF232">
    <property type="entry name" value="ACETYL-COENZYME A SYNTHETASE"/>
    <property type="match status" value="1"/>
</dbReference>
<dbReference type="AlphaFoldDB" id="Q9Y8M8"/>
<dbReference type="EnsemblBacteria" id="BAA81622">
    <property type="protein sequence ID" value="BAA81622"/>
    <property type="gene ID" value="APE_2604a.1"/>
</dbReference>
<evidence type="ECO:0000256" key="1">
    <source>
        <dbReference type="ARBA" id="ARBA00006432"/>
    </source>
</evidence>
<gene>
    <name evidence="4" type="primary">acsA</name>
    <name evidence="4" type="ordered locus">APE_2604a.1</name>
</gene>